<dbReference type="InterPro" id="IPR036526">
    <property type="entry name" value="C-N_Hydrolase_sf"/>
</dbReference>
<dbReference type="SUPFAM" id="SSF56317">
    <property type="entry name" value="Carbon-nitrogen hydrolase"/>
    <property type="match status" value="1"/>
</dbReference>
<dbReference type="OrthoDB" id="10250282at2759"/>
<dbReference type="STRING" id="1157616.A0A1Z5TCR9"/>
<comment type="similarity">
    <text evidence="1">Belongs to the carbon-nitrogen hydrolase superfamily. Nitrilase family.</text>
</comment>
<comment type="caution">
    <text evidence="4">The sequence shown here is derived from an EMBL/GenBank/DDBJ whole genome shotgun (WGS) entry which is preliminary data.</text>
</comment>
<evidence type="ECO:0000256" key="2">
    <source>
        <dbReference type="SAM" id="MobiDB-lite"/>
    </source>
</evidence>
<feature type="region of interest" description="Disordered" evidence="2">
    <location>
        <begin position="176"/>
        <end position="201"/>
    </location>
</feature>
<dbReference type="InterPro" id="IPR044149">
    <property type="entry name" value="Nitrilases_CHs"/>
</dbReference>
<dbReference type="Pfam" id="PF00795">
    <property type="entry name" value="CN_hydrolase"/>
    <property type="match status" value="1"/>
</dbReference>
<dbReference type="CDD" id="cd07564">
    <property type="entry name" value="nitrilases_CHs"/>
    <property type="match status" value="1"/>
</dbReference>
<name>A0A1Z5TCR9_HORWE</name>
<evidence type="ECO:0000313" key="5">
    <source>
        <dbReference type="Proteomes" id="UP000194280"/>
    </source>
</evidence>
<evidence type="ECO:0000259" key="3">
    <source>
        <dbReference type="PROSITE" id="PS50263"/>
    </source>
</evidence>
<gene>
    <name evidence="4" type="ORF">BTJ68_08086</name>
</gene>
<dbReference type="InParanoid" id="A0A1Z5TCR9"/>
<sequence>MLRAAACHASPVFLSARGTTDKCLSLIQQTARSKANLVAFPESFIPAFPLWSSLRPPTANHDFFHAMAKESIYADGEEVNAIRASAKQHQITVSLGISEKDGEIMVHHRKLMPTFFEKLTWSPGDGHGLRVAETRQGRVGNLICGENTNPLARYALMAQREQLHISTWPAVWPTRAPNFGSSTKDEKQRPSGTTSKARNYDNVTANRTRAAAHCFEAKCFGMLCSGHLSQDAIEAIADGSADPAGINSFLESSPRGVSMFLDPTGAVVPGFTVTNDGQQQQIDYLQIEEGVLYADLNLEDCIEGKQYHDVVGGYQRFDVFKLSVNRERKERIVFEEVKGTGVTSKEAEQKEHGTNISTNAR</sequence>
<dbReference type="VEuPathDB" id="FungiDB:BTJ68_08086"/>
<dbReference type="PANTHER" id="PTHR46044:SF2">
    <property type="entry name" value="CN HYDROLASE DOMAIN-CONTAINING PROTEIN"/>
    <property type="match status" value="1"/>
</dbReference>
<dbReference type="Proteomes" id="UP000194280">
    <property type="component" value="Unassembled WGS sequence"/>
</dbReference>
<dbReference type="AlphaFoldDB" id="A0A1Z5TCR9"/>
<protein>
    <recommendedName>
        <fullName evidence="3">CN hydrolase domain-containing protein</fullName>
    </recommendedName>
</protein>
<feature type="compositionally biased region" description="Polar residues" evidence="2">
    <location>
        <begin position="190"/>
        <end position="201"/>
    </location>
</feature>
<evidence type="ECO:0000256" key="1">
    <source>
        <dbReference type="ARBA" id="ARBA00008129"/>
    </source>
</evidence>
<dbReference type="GO" id="GO:0003824">
    <property type="term" value="F:catalytic activity"/>
    <property type="evidence" value="ECO:0007669"/>
    <property type="project" value="InterPro"/>
</dbReference>
<dbReference type="PANTHER" id="PTHR46044">
    <property type="entry name" value="NITRILASE"/>
    <property type="match status" value="1"/>
</dbReference>
<feature type="domain" description="CN hydrolase" evidence="3">
    <location>
        <begin position="2"/>
        <end position="298"/>
    </location>
</feature>
<accession>A0A1Z5TCR9</accession>
<reference evidence="4 5" key="1">
    <citation type="submission" date="2017-01" db="EMBL/GenBank/DDBJ databases">
        <title>The recent genome duplication of the halophilic yeast Hortaea werneckii: insights from long-read sequencing.</title>
        <authorList>
            <person name="Sinha S."/>
            <person name="Flibotte S."/>
            <person name="Neira M."/>
            <person name="Lenassi M."/>
            <person name="Gostincar C."/>
            <person name="Stajich J.E."/>
            <person name="Nislow C.E."/>
        </authorList>
    </citation>
    <scope>NUCLEOTIDE SEQUENCE [LARGE SCALE GENOMIC DNA]</scope>
    <source>
        <strain evidence="4 5">EXF-2000</strain>
    </source>
</reference>
<organism evidence="4 5">
    <name type="scientific">Hortaea werneckii EXF-2000</name>
    <dbReference type="NCBI Taxonomy" id="1157616"/>
    <lineage>
        <taxon>Eukaryota</taxon>
        <taxon>Fungi</taxon>
        <taxon>Dikarya</taxon>
        <taxon>Ascomycota</taxon>
        <taxon>Pezizomycotina</taxon>
        <taxon>Dothideomycetes</taxon>
        <taxon>Dothideomycetidae</taxon>
        <taxon>Mycosphaerellales</taxon>
        <taxon>Teratosphaeriaceae</taxon>
        <taxon>Hortaea</taxon>
    </lineage>
</organism>
<dbReference type="InterPro" id="IPR003010">
    <property type="entry name" value="C-N_Hydrolase"/>
</dbReference>
<dbReference type="EMBL" id="MUNK01000069">
    <property type="protein sequence ID" value="OTA33794.1"/>
    <property type="molecule type" value="Genomic_DNA"/>
</dbReference>
<keyword evidence="5" id="KW-1185">Reference proteome</keyword>
<proteinExistence type="inferred from homology"/>
<dbReference type="PROSITE" id="PS50263">
    <property type="entry name" value="CN_HYDROLASE"/>
    <property type="match status" value="1"/>
</dbReference>
<dbReference type="Gene3D" id="3.60.110.10">
    <property type="entry name" value="Carbon-nitrogen hydrolase"/>
    <property type="match status" value="1"/>
</dbReference>
<evidence type="ECO:0000313" key="4">
    <source>
        <dbReference type="EMBL" id="OTA33794.1"/>
    </source>
</evidence>